<evidence type="ECO:0000313" key="11">
    <source>
        <dbReference type="EMBL" id="RDL38611.1"/>
    </source>
</evidence>
<keyword evidence="13" id="KW-1185">Reference proteome</keyword>
<gene>
    <name evidence="11" type="ORF">BP5553_02951</name>
    <name evidence="12" type="ORF">BP5553_02952</name>
</gene>
<evidence type="ECO:0000256" key="2">
    <source>
        <dbReference type="ARBA" id="ARBA00022553"/>
    </source>
</evidence>
<dbReference type="RefSeq" id="XP_031871267.1">
    <property type="nucleotide sequence ID" value="XM_032011574.1"/>
</dbReference>
<feature type="compositionally biased region" description="Basic and acidic residues" evidence="8">
    <location>
        <begin position="172"/>
        <end position="181"/>
    </location>
</feature>
<keyword evidence="7 9" id="KW-0472">Membrane</keyword>
<feature type="transmembrane region" description="Helical" evidence="9">
    <location>
        <begin position="132"/>
        <end position="154"/>
    </location>
</feature>
<evidence type="ECO:0000256" key="6">
    <source>
        <dbReference type="ARBA" id="ARBA00022989"/>
    </source>
</evidence>
<evidence type="ECO:0000313" key="12">
    <source>
        <dbReference type="EMBL" id="RDL38612.1"/>
    </source>
</evidence>
<feature type="compositionally biased region" description="Polar residues" evidence="8">
    <location>
        <begin position="108"/>
        <end position="122"/>
    </location>
</feature>
<feature type="region of interest" description="Disordered" evidence="8">
    <location>
        <begin position="458"/>
        <end position="510"/>
    </location>
</feature>
<comment type="caution">
    <text evidence="11">The sequence shown here is derived from an EMBL/GenBank/DDBJ whole genome shotgun (WGS) entry which is preliminary data.</text>
</comment>
<feature type="compositionally biased region" description="Low complexity" evidence="8">
    <location>
        <begin position="246"/>
        <end position="257"/>
    </location>
</feature>
<dbReference type="Proteomes" id="UP000254866">
    <property type="component" value="Unassembled WGS sequence"/>
</dbReference>
<feature type="compositionally biased region" description="Basic and acidic residues" evidence="8">
    <location>
        <begin position="354"/>
        <end position="372"/>
    </location>
</feature>
<sequence length="545" mass="59286">MPLNDLVHRDADCPTGKSFWVCGSSSFRGCCSVDACVKGGCPDTPASNSITTIITLTPQPVTPLPSGSSSISSSSSSSLTSSSTTTASSTAATTTTDTKPPALLATASSTILPVNPSTNPPNSREKTSNVPLIAGVTCAIVAASILSVVVWFCWRRRQQKRSRFTISTYGSKEGKERHDSYYEGQHLNSDSYGGYRTNDSPEPQRDNNYLSRALLSPSAEKVHVPNDDQEKITVEAPLTRRQPDYESLPSQLSPEESIFPLPTPIVPRTPGTPPTPIHSPQQKQHPAYHLHQLSRHPAFRPGASPPRNQPPLWRHPAFRPEGEAQQLDSIPIIPRNELDGGPLSPRRSAGRSELPGEHTHAIRSQSHSEPDMLSRFSAKPSQKSSKSRESISRGGSGKTGVSTYSIPIGLGLEGSKAPFDLPLQRHSSPPPTSPKAPMRSNMNERDDHVMSWAAYGAGNLSGIGPSNSTGSERSRRQREIEQGSLGIREPSSEGNMHKENGGSTWRDWMGPPPRRVHSAWSELPETPLSAVYRESWTERESWARR</sequence>
<dbReference type="AlphaFoldDB" id="A0A370TSU9"/>
<evidence type="ECO:0000256" key="1">
    <source>
        <dbReference type="ARBA" id="ARBA00004167"/>
    </source>
</evidence>
<evidence type="ECO:0000256" key="7">
    <source>
        <dbReference type="ARBA" id="ARBA00023136"/>
    </source>
</evidence>
<feature type="compositionally biased region" description="Low complexity" evidence="8">
    <location>
        <begin position="64"/>
        <end position="107"/>
    </location>
</feature>
<dbReference type="GO" id="GO:0071944">
    <property type="term" value="C:cell periphery"/>
    <property type="evidence" value="ECO:0007669"/>
    <property type="project" value="UniProtKB-ARBA"/>
</dbReference>
<reference evidence="11 13" key="1">
    <citation type="journal article" date="2018" name="IMA Fungus">
        <title>IMA Genome-F 9: Draft genome sequence of Annulohypoxylon stygium, Aspergillus mulundensis, Berkeleyomyces basicola (syn. Thielaviopsis basicola), Ceratocystis smalleyi, two Cercospora beticola strains, Coleophoma cylindrospora, Fusarium fracticaudum, Phialophora cf. hyalina, and Morchella septimelata.</title>
        <authorList>
            <person name="Wingfield B.D."/>
            <person name="Bills G.F."/>
            <person name="Dong Y."/>
            <person name="Huang W."/>
            <person name="Nel W.J."/>
            <person name="Swalarsk-Parry B.S."/>
            <person name="Vaghefi N."/>
            <person name="Wilken P.M."/>
            <person name="An Z."/>
            <person name="de Beer Z.W."/>
            <person name="De Vos L."/>
            <person name="Chen L."/>
            <person name="Duong T.A."/>
            <person name="Gao Y."/>
            <person name="Hammerbacher A."/>
            <person name="Kikkert J.R."/>
            <person name="Li Y."/>
            <person name="Li H."/>
            <person name="Li K."/>
            <person name="Li Q."/>
            <person name="Liu X."/>
            <person name="Ma X."/>
            <person name="Naidoo K."/>
            <person name="Pethybridge S.J."/>
            <person name="Sun J."/>
            <person name="Steenkamp E.T."/>
            <person name="van der Nest M.A."/>
            <person name="van Wyk S."/>
            <person name="Wingfield M.J."/>
            <person name="Xiong C."/>
            <person name="Yue Q."/>
            <person name="Zhang X."/>
        </authorList>
    </citation>
    <scope>NUCLEOTIDE SEQUENCE [LARGE SCALE GENOMIC DNA]</scope>
    <source>
        <strain evidence="11 13">BP 5553</strain>
    </source>
</reference>
<accession>A0A370TSU9</accession>
<dbReference type="OrthoDB" id="5431298at2759"/>
<feature type="region of interest" description="Disordered" evidence="8">
    <location>
        <begin position="64"/>
        <end position="128"/>
    </location>
</feature>
<keyword evidence="5" id="KW-0067">ATP-binding</keyword>
<evidence type="ECO:0000256" key="8">
    <source>
        <dbReference type="SAM" id="MobiDB-lite"/>
    </source>
</evidence>
<dbReference type="GO" id="GO:0005524">
    <property type="term" value="F:ATP binding"/>
    <property type="evidence" value="ECO:0007669"/>
    <property type="project" value="UniProtKB-KW"/>
</dbReference>
<dbReference type="Pfam" id="PF21314">
    <property type="entry name" value="TM_ErbB1"/>
    <property type="match status" value="1"/>
</dbReference>
<feature type="region of interest" description="Disordered" evidence="8">
    <location>
        <begin position="296"/>
        <end position="402"/>
    </location>
</feature>
<comment type="subcellular location">
    <subcellularLocation>
        <location evidence="1">Membrane</location>
        <topology evidence="1">Single-pass membrane protein</topology>
    </subcellularLocation>
</comment>
<keyword evidence="2" id="KW-0597">Phosphoprotein</keyword>
<evidence type="ECO:0000313" key="13">
    <source>
        <dbReference type="Proteomes" id="UP000254866"/>
    </source>
</evidence>
<dbReference type="GeneID" id="43595800"/>
<organism evidence="11 13">
    <name type="scientific">Venustampulla echinocandica</name>
    <dbReference type="NCBI Taxonomy" id="2656787"/>
    <lineage>
        <taxon>Eukaryota</taxon>
        <taxon>Fungi</taxon>
        <taxon>Dikarya</taxon>
        <taxon>Ascomycota</taxon>
        <taxon>Pezizomycotina</taxon>
        <taxon>Leotiomycetes</taxon>
        <taxon>Helotiales</taxon>
        <taxon>Pleuroascaceae</taxon>
        <taxon>Venustampulla</taxon>
    </lineage>
</organism>
<feature type="compositionally biased region" description="Basic and acidic residues" evidence="8">
    <location>
        <begin position="472"/>
        <end position="481"/>
    </location>
</feature>
<feature type="region of interest" description="Disordered" evidence="8">
    <location>
        <begin position="415"/>
        <end position="443"/>
    </location>
</feature>
<feature type="compositionally biased region" description="Polar residues" evidence="8">
    <location>
        <begin position="186"/>
        <end position="210"/>
    </location>
</feature>
<feature type="domain" description="Epidermal growth factor receptor-like transmembrane-juxtamembrane segment" evidence="10">
    <location>
        <begin position="133"/>
        <end position="163"/>
    </location>
</feature>
<keyword evidence="4" id="KW-0547">Nucleotide-binding</keyword>
<dbReference type="InterPro" id="IPR051694">
    <property type="entry name" value="Immunoregulatory_rcpt-like"/>
</dbReference>
<dbReference type="EMBL" id="NPIC01000002">
    <property type="protein sequence ID" value="RDL38612.1"/>
    <property type="molecule type" value="Genomic_DNA"/>
</dbReference>
<dbReference type="GO" id="GO:0016020">
    <property type="term" value="C:membrane"/>
    <property type="evidence" value="ECO:0007669"/>
    <property type="project" value="UniProtKB-SubCell"/>
</dbReference>
<protein>
    <recommendedName>
        <fullName evidence="10">Epidermal growth factor receptor-like transmembrane-juxtamembrane segment domain-containing protein</fullName>
    </recommendedName>
</protein>
<keyword evidence="6 9" id="KW-1133">Transmembrane helix</keyword>
<dbReference type="PANTHER" id="PTHR15549">
    <property type="entry name" value="PAIRED IMMUNOGLOBULIN-LIKE TYPE 2 RECEPTOR"/>
    <property type="match status" value="1"/>
</dbReference>
<evidence type="ECO:0000256" key="3">
    <source>
        <dbReference type="ARBA" id="ARBA00022692"/>
    </source>
</evidence>
<evidence type="ECO:0000256" key="5">
    <source>
        <dbReference type="ARBA" id="ARBA00022840"/>
    </source>
</evidence>
<evidence type="ECO:0000259" key="10">
    <source>
        <dbReference type="Pfam" id="PF21314"/>
    </source>
</evidence>
<name>A0A370TSU9_9HELO</name>
<proteinExistence type="predicted"/>
<dbReference type="InterPro" id="IPR049328">
    <property type="entry name" value="TM_ErbB1"/>
</dbReference>
<evidence type="ECO:0000256" key="4">
    <source>
        <dbReference type="ARBA" id="ARBA00022741"/>
    </source>
</evidence>
<evidence type="ECO:0000256" key="9">
    <source>
        <dbReference type="SAM" id="Phobius"/>
    </source>
</evidence>
<keyword evidence="3 9" id="KW-0812">Transmembrane</keyword>
<dbReference type="EMBL" id="NPIC01000002">
    <property type="protein sequence ID" value="RDL38611.1"/>
    <property type="molecule type" value="Genomic_DNA"/>
</dbReference>
<feature type="region of interest" description="Disordered" evidence="8">
    <location>
        <begin position="171"/>
        <end position="258"/>
    </location>
</feature>
<feature type="compositionally biased region" description="Basic and acidic residues" evidence="8">
    <location>
        <begin position="220"/>
        <end position="233"/>
    </location>
</feature>
<dbReference type="STRING" id="2656787.A0A370TSU9"/>